<protein>
    <submittedName>
        <fullName evidence="1">Uncharacterized protein</fullName>
    </submittedName>
</protein>
<name>A0ABR7R2Q2_9PROT</name>
<evidence type="ECO:0000313" key="1">
    <source>
        <dbReference type="EMBL" id="MBC9176014.1"/>
    </source>
</evidence>
<comment type="caution">
    <text evidence="1">The sequence shown here is derived from an EMBL/GenBank/DDBJ whole genome shotgun (WGS) entry which is preliminary data.</text>
</comment>
<sequence>MSRCLLRLVVVAITICAFVGAGLVQNLPLPAHAASLGMTMMADQGSEDSASMPCHDTSVPPCKDQIPGCMTDFGCVFTVALPALSIRVAGRLEWNPVTYWSAIGPTGGISPEPSVEPPIHFV</sequence>
<organism evidence="1 2">
    <name type="scientific">Pseudoroseomonas ludipueritiae</name>
    <dbReference type="NCBI Taxonomy" id="198093"/>
    <lineage>
        <taxon>Bacteria</taxon>
        <taxon>Pseudomonadati</taxon>
        <taxon>Pseudomonadota</taxon>
        <taxon>Alphaproteobacteria</taxon>
        <taxon>Acetobacterales</taxon>
        <taxon>Acetobacteraceae</taxon>
        <taxon>Pseudoroseomonas</taxon>
    </lineage>
</organism>
<accession>A0ABR7R2Q2</accession>
<keyword evidence="2" id="KW-1185">Reference proteome</keyword>
<dbReference type="RefSeq" id="WP_187777172.1">
    <property type="nucleotide sequence ID" value="NZ_JACTUZ010000006.1"/>
</dbReference>
<dbReference type="EMBL" id="JACTUZ010000006">
    <property type="protein sequence ID" value="MBC9176014.1"/>
    <property type="molecule type" value="Genomic_DNA"/>
</dbReference>
<reference evidence="1 2" key="1">
    <citation type="journal article" date="2009" name="Int. J. Syst. Evol. Microbiol.">
        <title>Transfer of Teichococcus ludipueritiae and Muricoccus roseus to the genus Roseomonas, as Roseomonas ludipueritiae comb. nov. and Roseomonas rosea comb. nov., respectively, and emended description of the genus Roseomonas.</title>
        <authorList>
            <person name="Sanchez-Porro C."/>
            <person name="Gallego V."/>
            <person name="Busse H.J."/>
            <person name="Kampfer P."/>
            <person name="Ventosa A."/>
        </authorList>
    </citation>
    <scope>NUCLEOTIDE SEQUENCE [LARGE SCALE GENOMIC DNA]</scope>
    <source>
        <strain evidence="1 2">DSM 14915</strain>
    </source>
</reference>
<gene>
    <name evidence="1" type="ORF">IBL25_03525</name>
</gene>
<dbReference type="Proteomes" id="UP000603940">
    <property type="component" value="Unassembled WGS sequence"/>
</dbReference>
<evidence type="ECO:0000313" key="2">
    <source>
        <dbReference type="Proteomes" id="UP000603940"/>
    </source>
</evidence>
<proteinExistence type="predicted"/>